<accession>A0A3R9FZ25</accession>
<sequence>MAERSLIYFNSKGEIIEIPIQMQQENRGILIEFCAEAIVPEGFTFQHDGFANFSFCTDVSELGCMAENVEGEATFPNLCGRELTCPVSVNAVRAVGCIRCHVNLGRLIPNVAGFNFGSDHTLCFNKIVCVNQIIGYTCSQATCGENCFQFEDGFVSINPADQITSACGRQIVVIRGGLRIVLRDS</sequence>
<dbReference type="RefSeq" id="WP_125478908.1">
    <property type="nucleotide sequence ID" value="NZ_RSFW01000007.1"/>
</dbReference>
<dbReference type="EMBL" id="RSFW01000007">
    <property type="protein sequence ID" value="RSD28436.1"/>
    <property type="molecule type" value="Genomic_DNA"/>
</dbReference>
<name>A0A3R9FZ25_9BACI</name>
<comment type="caution">
    <text evidence="1">The sequence shown here is derived from an EMBL/GenBank/DDBJ whole genome shotgun (WGS) entry which is preliminary data.</text>
</comment>
<dbReference type="AlphaFoldDB" id="A0A3R9FZ25"/>
<dbReference type="Proteomes" id="UP000279911">
    <property type="component" value="Unassembled WGS sequence"/>
</dbReference>
<evidence type="ECO:0000313" key="1">
    <source>
        <dbReference type="EMBL" id="RSD28436.1"/>
    </source>
</evidence>
<organism evidence="1 2">
    <name type="scientific">Mesobacillus subterraneus</name>
    <dbReference type="NCBI Taxonomy" id="285983"/>
    <lineage>
        <taxon>Bacteria</taxon>
        <taxon>Bacillati</taxon>
        <taxon>Bacillota</taxon>
        <taxon>Bacilli</taxon>
        <taxon>Bacillales</taxon>
        <taxon>Bacillaceae</taxon>
        <taxon>Mesobacillus</taxon>
    </lineage>
</organism>
<protein>
    <submittedName>
        <fullName evidence="1">Uncharacterized protein</fullName>
    </submittedName>
</protein>
<reference evidence="2" key="1">
    <citation type="submission" date="2018-12" db="EMBL/GenBank/DDBJ databases">
        <title>Bacillus chawlae sp. nov., Bacillus glennii sp. nov., and Bacillus saganii sp. nov. Isolated from the Vehicle Assembly Building at Kennedy Space Center where the Viking Spacecraft were Assembled.</title>
        <authorList>
            <person name="Seuylemezian A."/>
            <person name="Vaishampayan P."/>
        </authorList>
    </citation>
    <scope>NUCLEOTIDE SEQUENCE [LARGE SCALE GENOMIC DNA]</scope>
    <source>
        <strain evidence="2">DSM 13966</strain>
    </source>
</reference>
<evidence type="ECO:0000313" key="2">
    <source>
        <dbReference type="Proteomes" id="UP000279911"/>
    </source>
</evidence>
<proteinExistence type="predicted"/>
<dbReference type="OrthoDB" id="2838349at2"/>
<gene>
    <name evidence="1" type="ORF">EJA10_04950</name>
</gene>